<proteinExistence type="predicted"/>
<dbReference type="GO" id="GO:0016616">
    <property type="term" value="F:oxidoreductase activity, acting on the CH-OH group of donors, NAD or NADP as acceptor"/>
    <property type="evidence" value="ECO:0007669"/>
    <property type="project" value="InterPro"/>
</dbReference>
<accession>A0A2K3JRJ2</accession>
<feature type="non-terminal residue" evidence="1">
    <location>
        <position position="1"/>
    </location>
</feature>
<dbReference type="Proteomes" id="UP000236291">
    <property type="component" value="Unassembled WGS sequence"/>
</dbReference>
<evidence type="ECO:0000313" key="2">
    <source>
        <dbReference type="Proteomes" id="UP000236291"/>
    </source>
</evidence>
<dbReference type="GO" id="GO:0004470">
    <property type="term" value="F:malic enzyme activity"/>
    <property type="evidence" value="ECO:0007669"/>
    <property type="project" value="InterPro"/>
</dbReference>
<feature type="non-terminal residue" evidence="1">
    <location>
        <position position="62"/>
    </location>
</feature>
<gene>
    <name evidence="1" type="ORF">L195_g049995</name>
</gene>
<sequence length="62" mass="6803">VDPIGKLDVYVAAAGINPQRHTSGERQLKHFARGLMGRIVTHILPVMLDVGTNNEKLLGDRL</sequence>
<dbReference type="STRING" id="57577.A0A2K3JRJ2"/>
<organism evidence="1 2">
    <name type="scientific">Trifolium pratense</name>
    <name type="common">Red clover</name>
    <dbReference type="NCBI Taxonomy" id="57577"/>
    <lineage>
        <taxon>Eukaryota</taxon>
        <taxon>Viridiplantae</taxon>
        <taxon>Streptophyta</taxon>
        <taxon>Embryophyta</taxon>
        <taxon>Tracheophyta</taxon>
        <taxon>Spermatophyta</taxon>
        <taxon>Magnoliopsida</taxon>
        <taxon>eudicotyledons</taxon>
        <taxon>Gunneridae</taxon>
        <taxon>Pentapetalae</taxon>
        <taxon>rosids</taxon>
        <taxon>fabids</taxon>
        <taxon>Fabales</taxon>
        <taxon>Fabaceae</taxon>
        <taxon>Papilionoideae</taxon>
        <taxon>50 kb inversion clade</taxon>
        <taxon>NPAAA clade</taxon>
        <taxon>Hologalegina</taxon>
        <taxon>IRL clade</taxon>
        <taxon>Trifolieae</taxon>
        <taxon>Trifolium</taxon>
    </lineage>
</organism>
<dbReference type="SUPFAM" id="SSF53223">
    <property type="entry name" value="Aminoacid dehydrogenase-like, N-terminal domain"/>
    <property type="match status" value="1"/>
</dbReference>
<dbReference type="Gene3D" id="3.40.50.10380">
    <property type="entry name" value="Malic enzyme, N-terminal domain"/>
    <property type="match status" value="1"/>
</dbReference>
<reference evidence="1 2" key="2">
    <citation type="journal article" date="2017" name="Front. Plant Sci.">
        <title>Gene Classification and Mining of Molecular Markers Useful in Red Clover (Trifolium pratense) Breeding.</title>
        <authorList>
            <person name="Istvanek J."/>
            <person name="Dluhosova J."/>
            <person name="Dluhos P."/>
            <person name="Patkova L."/>
            <person name="Nedelnik J."/>
            <person name="Repkova J."/>
        </authorList>
    </citation>
    <scope>NUCLEOTIDE SEQUENCE [LARGE SCALE GENOMIC DNA]</scope>
    <source>
        <strain evidence="2">cv. Tatra</strain>
        <tissue evidence="1">Young leaves</tissue>
    </source>
</reference>
<name>A0A2K3JRJ2_TRIPR</name>
<dbReference type="EMBL" id="ASHM01075036">
    <property type="protein sequence ID" value="PNX56662.1"/>
    <property type="molecule type" value="Genomic_DNA"/>
</dbReference>
<evidence type="ECO:0000313" key="1">
    <source>
        <dbReference type="EMBL" id="PNX56662.1"/>
    </source>
</evidence>
<reference evidence="1 2" key="1">
    <citation type="journal article" date="2014" name="Am. J. Bot.">
        <title>Genome assembly and annotation for red clover (Trifolium pratense; Fabaceae).</title>
        <authorList>
            <person name="Istvanek J."/>
            <person name="Jaros M."/>
            <person name="Krenek A."/>
            <person name="Repkova J."/>
        </authorList>
    </citation>
    <scope>NUCLEOTIDE SEQUENCE [LARGE SCALE GENOMIC DNA]</scope>
    <source>
        <strain evidence="2">cv. Tatra</strain>
        <tissue evidence="1">Young leaves</tissue>
    </source>
</reference>
<dbReference type="InterPro" id="IPR037062">
    <property type="entry name" value="Malic_N_dom_sf"/>
</dbReference>
<protein>
    <submittedName>
        <fullName evidence="1">Malic enzyme</fullName>
    </submittedName>
</protein>
<comment type="caution">
    <text evidence="1">The sequence shown here is derived from an EMBL/GenBank/DDBJ whole genome shotgun (WGS) entry which is preliminary data.</text>
</comment>
<dbReference type="InterPro" id="IPR046346">
    <property type="entry name" value="Aminoacid_DH-like_N_sf"/>
</dbReference>
<dbReference type="AlphaFoldDB" id="A0A2K3JRJ2"/>